<evidence type="ECO:0000313" key="1">
    <source>
        <dbReference type="EMBL" id="AGO48536.1"/>
    </source>
</evidence>
<reference evidence="1 2" key="1">
    <citation type="journal article" date="2013" name="Proc. Natl. Acad. Sci. U.S.A.">
        <title>Twelve previously unknown phage genera are ubiquitous in global oceans.</title>
        <authorList>
            <person name="Holmfeldt K."/>
            <person name="Solonenko N."/>
            <person name="Shah M."/>
            <person name="Corrier K."/>
            <person name="Riemann L."/>
            <person name="Verberkmoes N.C."/>
            <person name="Sullivan M.B."/>
        </authorList>
    </citation>
    <scope>NUCLEOTIDE SEQUENCE [LARGE SCALE GENOMIC DNA]</scope>
    <source>
        <strain evidence="1">Phi18:3</strain>
    </source>
</reference>
<dbReference type="Proteomes" id="UP000014728">
    <property type="component" value="Segment"/>
</dbReference>
<sequence>MKDELISFETAKLAKEKGFNWETLLTYNNKKLEEYASNYNLDVENVDEVRLIHLYYNFNGMGGNYISAPTQSLLQRWLREEYNFHIYIEPHNNKSGMDYTPYLIIAKYDIQGSKSFDLEKTITSYEEALEIALQEALKLIPIN</sequence>
<dbReference type="RefSeq" id="YP_008241217.1">
    <property type="nucleotide sequence ID" value="NC_021794.1"/>
</dbReference>
<dbReference type="OrthoDB" id="29235at10239"/>
<organism evidence="1 2">
    <name type="scientific">Cellulophaga phage phi18:3</name>
    <dbReference type="NCBI Taxonomy" id="1327983"/>
    <lineage>
        <taxon>Viruses</taxon>
        <taxon>Duplodnaviria</taxon>
        <taxon>Heunggongvirae</taxon>
        <taxon>Uroviricota</taxon>
        <taxon>Caudoviricetes</taxon>
        <taxon>Pachyviridae</taxon>
        <taxon>Baltivirus</taxon>
        <taxon>Baltivirus phi18tres</taxon>
    </lineage>
</organism>
<gene>
    <name evidence="1" type="ORF">Phi18:3_gp024</name>
</gene>
<evidence type="ECO:0000313" key="2">
    <source>
        <dbReference type="Proteomes" id="UP000014728"/>
    </source>
</evidence>
<reference evidence="2" key="2">
    <citation type="submission" date="2013-03" db="EMBL/GenBank/DDBJ databases">
        <title>The Cellulophaga phages: a novel, diverse, and globally ubiquitous model system.</title>
        <authorList>
            <person name="Holmfeldt K."/>
            <person name="Solonenko N."/>
            <person name="Shah M."/>
            <person name="Corrier K."/>
            <person name="Riemann L."/>
            <person name="VerBerkmoes N.C."/>
            <person name="Sullivan M.B."/>
        </authorList>
    </citation>
    <scope>NUCLEOTIDE SEQUENCE [LARGE SCALE GENOMIC DNA]</scope>
</reference>
<accession>R9ZZM4</accession>
<dbReference type="EMBL" id="KC821620">
    <property type="protein sequence ID" value="AGO48536.1"/>
    <property type="molecule type" value="Genomic_DNA"/>
</dbReference>
<protein>
    <submittedName>
        <fullName evidence="1">Uncharacterized protein</fullName>
    </submittedName>
</protein>
<dbReference type="GeneID" id="16797198"/>
<proteinExistence type="predicted"/>
<dbReference type="KEGG" id="vg:16797198"/>
<keyword evidence="2" id="KW-1185">Reference proteome</keyword>
<name>R9ZZM4_9CAUD</name>